<evidence type="ECO:0000256" key="3">
    <source>
        <dbReference type="ARBA" id="ARBA00022679"/>
    </source>
</evidence>
<keyword evidence="5 9" id="KW-0735">Signal-anchor</keyword>
<gene>
    <name evidence="10" type="ORF">KQX54_019423</name>
</gene>
<keyword evidence="8 9" id="KW-0472">Membrane</keyword>
<evidence type="ECO:0000256" key="6">
    <source>
        <dbReference type="ARBA" id="ARBA00022989"/>
    </source>
</evidence>
<dbReference type="Proteomes" id="UP000826195">
    <property type="component" value="Unassembled WGS sequence"/>
</dbReference>
<dbReference type="PANTHER" id="PTHR12369:SF13">
    <property type="entry name" value="HEXOSYLTRANSFERASE"/>
    <property type="match status" value="1"/>
</dbReference>
<dbReference type="EMBL" id="JAHXZJ010002237">
    <property type="protein sequence ID" value="KAH0547464.1"/>
    <property type="molecule type" value="Genomic_DNA"/>
</dbReference>
<sequence length="785" mass="90896">MRYLSKLSTCCRKANNNGFLIGMILGLIISLLFYQMSSISNLDSSSESKTPWSYLSLLHENLSMSDYELTNQINRPSSSDQVDEYAPKLKNPSSLHIQDSKQPWRFTRPRYYFTELGIREKLFLGVLTDPEHLHSRGVTFNKTAGQFIEKIRYFITIGDSENGNKKPNVSLSGIVGFTDTRKILKPFHVVKYIIDNYLEEYDYYYIVKDTSYVNARQLMNLVESFSVGINKDIYLGVPISEKTLESSNYISDNLINFCSLDAGIIISNSIMRQLKKNLDWCVKNTLLYSSSDDDVNFGRCLYYTTKTPCSNKLFRSNQVFLSKKVPAEFEFTSYFLDDLVSVYPIFDPKVIYKLHAYAAARELKRIEDEIIKLRNEISSSAHFSPVTNKTTWPVGISPGNKAPGRFDILRWNFFNETHVFMETDFDNVAPLVGSKKLEVDFVLKTAKKLIKEKYDGKFKFDKLVNGYMKFDASRGMDYILDLRFGDGNNKVVKRVELCKPLGKVELLPVPYVTENTRVHLVLIVDKDNVEEAIKFMKNYGAVCMEKRDKTTLMLVFLYTDSTKVNDIYAKVKTQVVNLTEKYNKSKDLSKIIWLSIQMPEVDDPRVKIAITDLIIKKFSPESLILFVQTQMELTTDYLNRIRMNTISQWQVFSPIPFVEYNPNLYQADQKINFDLNHNHGYYDKSNYQSISFYVKDYRSARRASEKLFPVIHSDREIKQLPTSTSSAKELDSVFKLFVLFSDLHVFRAIEPALKLRYSDKNNCKSLLGHRGQLARLIDEYQKQVR</sequence>
<reference evidence="10 11" key="1">
    <citation type="journal article" date="2021" name="J. Hered.">
        <title>A chromosome-level genome assembly of the parasitoid wasp, Cotesia glomerata (Hymenoptera: Braconidae).</title>
        <authorList>
            <person name="Pinto B.J."/>
            <person name="Weis J.J."/>
            <person name="Gamble T."/>
            <person name="Ode P.J."/>
            <person name="Paul R."/>
            <person name="Zaspel J.M."/>
        </authorList>
    </citation>
    <scope>NUCLEOTIDE SEQUENCE [LARGE SCALE GENOMIC DNA]</scope>
    <source>
        <strain evidence="10">CgM1</strain>
    </source>
</reference>
<dbReference type="Gene3D" id="3.90.550.50">
    <property type="match status" value="1"/>
</dbReference>
<dbReference type="EC" id="2.4.1.-" evidence="9"/>
<evidence type="ECO:0000256" key="2">
    <source>
        <dbReference type="ARBA" id="ARBA00009239"/>
    </source>
</evidence>
<evidence type="ECO:0000313" key="10">
    <source>
        <dbReference type="EMBL" id="KAH0547464.1"/>
    </source>
</evidence>
<proteinExistence type="inferred from homology"/>
<evidence type="ECO:0000256" key="4">
    <source>
        <dbReference type="ARBA" id="ARBA00022692"/>
    </source>
</evidence>
<accession>A0AAV7I842</accession>
<dbReference type="AlphaFoldDB" id="A0AAV7I842"/>
<dbReference type="PANTHER" id="PTHR12369">
    <property type="entry name" value="CHONDROITIN SYNTHASE"/>
    <property type="match status" value="1"/>
</dbReference>
<dbReference type="GO" id="GO:0047238">
    <property type="term" value="F:glucuronosyl-N-acetylgalactosaminyl-proteoglycan 4-beta-N-acetylgalactosaminyltransferase activity"/>
    <property type="evidence" value="ECO:0007669"/>
    <property type="project" value="TreeGrafter"/>
</dbReference>
<dbReference type="InterPro" id="IPR051227">
    <property type="entry name" value="CS_glycosyltransferase"/>
</dbReference>
<keyword evidence="3 9" id="KW-0808">Transferase</keyword>
<evidence type="ECO:0000256" key="9">
    <source>
        <dbReference type="RuleBase" id="RU364016"/>
    </source>
</evidence>
<keyword evidence="4 9" id="KW-0812">Transmembrane</keyword>
<comment type="similarity">
    <text evidence="2 9">Belongs to the chondroitin N-acetylgalactosaminyltransferase family.</text>
</comment>
<protein>
    <recommendedName>
        <fullName evidence="9">Hexosyltransferase</fullName>
        <ecNumber evidence="9">2.4.1.-</ecNumber>
    </recommendedName>
</protein>
<name>A0AAV7I842_COTGL</name>
<dbReference type="InterPro" id="IPR008428">
    <property type="entry name" value="Chond_GalNAc"/>
</dbReference>
<evidence type="ECO:0000256" key="8">
    <source>
        <dbReference type="ARBA" id="ARBA00023136"/>
    </source>
</evidence>
<evidence type="ECO:0000313" key="11">
    <source>
        <dbReference type="Proteomes" id="UP000826195"/>
    </source>
</evidence>
<keyword evidence="11" id="KW-1185">Reference proteome</keyword>
<evidence type="ECO:0000256" key="5">
    <source>
        <dbReference type="ARBA" id="ARBA00022968"/>
    </source>
</evidence>
<evidence type="ECO:0000256" key="7">
    <source>
        <dbReference type="ARBA" id="ARBA00023034"/>
    </source>
</evidence>
<comment type="caution">
    <text evidence="10">The sequence shown here is derived from an EMBL/GenBank/DDBJ whole genome shotgun (WGS) entry which is preliminary data.</text>
</comment>
<keyword evidence="6 9" id="KW-1133">Transmembrane helix</keyword>
<evidence type="ECO:0000256" key="1">
    <source>
        <dbReference type="ARBA" id="ARBA00004447"/>
    </source>
</evidence>
<feature type="transmembrane region" description="Helical" evidence="9">
    <location>
        <begin position="20"/>
        <end position="37"/>
    </location>
</feature>
<keyword evidence="7 9" id="KW-0333">Golgi apparatus</keyword>
<organism evidence="10 11">
    <name type="scientific">Cotesia glomerata</name>
    <name type="common">Lepidopteran parasitic wasp</name>
    <name type="synonym">Apanteles glomeratus</name>
    <dbReference type="NCBI Taxonomy" id="32391"/>
    <lineage>
        <taxon>Eukaryota</taxon>
        <taxon>Metazoa</taxon>
        <taxon>Ecdysozoa</taxon>
        <taxon>Arthropoda</taxon>
        <taxon>Hexapoda</taxon>
        <taxon>Insecta</taxon>
        <taxon>Pterygota</taxon>
        <taxon>Neoptera</taxon>
        <taxon>Endopterygota</taxon>
        <taxon>Hymenoptera</taxon>
        <taxon>Apocrita</taxon>
        <taxon>Ichneumonoidea</taxon>
        <taxon>Braconidae</taxon>
        <taxon>Microgastrinae</taxon>
        <taxon>Cotesia</taxon>
    </lineage>
</organism>
<dbReference type="Pfam" id="PF05679">
    <property type="entry name" value="CHGN"/>
    <property type="match status" value="1"/>
</dbReference>
<dbReference type="GO" id="GO:0032580">
    <property type="term" value="C:Golgi cisterna membrane"/>
    <property type="evidence" value="ECO:0007669"/>
    <property type="project" value="UniProtKB-SubCell"/>
</dbReference>
<comment type="subcellular location">
    <subcellularLocation>
        <location evidence="1 9">Golgi apparatus</location>
        <location evidence="1 9">Golgi stack membrane</location>
        <topology evidence="1 9">Single-pass type II membrane protein</topology>
    </subcellularLocation>
</comment>